<evidence type="ECO:0000313" key="5">
    <source>
        <dbReference type="Proteomes" id="UP000694621"/>
    </source>
</evidence>
<dbReference type="InterPro" id="IPR019171">
    <property type="entry name" value="MIX23"/>
</dbReference>
<dbReference type="Ensembl" id="ENSAMXT00005006970.1">
    <property type="protein sequence ID" value="ENSAMXP00005006137.1"/>
    <property type="gene ID" value="ENSAMXG00005003682.1"/>
</dbReference>
<dbReference type="Proteomes" id="UP000694621">
    <property type="component" value="Unplaced"/>
</dbReference>
<evidence type="ECO:0000256" key="2">
    <source>
        <dbReference type="ARBA" id="ARBA00024228"/>
    </source>
</evidence>
<proteinExistence type="inferred from homology"/>
<dbReference type="PANTHER" id="PTHR31905">
    <property type="entry name" value="COILED-COIL DOMAIN-CONTAINING PROTEIN 58"/>
    <property type="match status" value="1"/>
</dbReference>
<organism evidence="4 5">
    <name type="scientific">Astyanax mexicanus</name>
    <name type="common">Blind cave fish</name>
    <name type="synonym">Astyanax fasciatus mexicanus</name>
    <dbReference type="NCBI Taxonomy" id="7994"/>
    <lineage>
        <taxon>Eukaryota</taxon>
        <taxon>Metazoa</taxon>
        <taxon>Chordata</taxon>
        <taxon>Craniata</taxon>
        <taxon>Vertebrata</taxon>
        <taxon>Euteleostomi</taxon>
        <taxon>Actinopterygii</taxon>
        <taxon>Neopterygii</taxon>
        <taxon>Teleostei</taxon>
        <taxon>Ostariophysi</taxon>
        <taxon>Characiformes</taxon>
        <taxon>Characoidei</taxon>
        <taxon>Acestrorhamphidae</taxon>
        <taxon>Acestrorhamphinae</taxon>
        <taxon>Astyanax</taxon>
    </lineage>
</organism>
<reference evidence="4" key="1">
    <citation type="submission" date="2025-08" db="UniProtKB">
        <authorList>
            <consortium name="Ensembl"/>
        </authorList>
    </citation>
    <scope>IDENTIFICATION</scope>
</reference>
<sequence length="53" mass="6086">MAAPGGTLNCEDFSMFQLKLMSSELNVEEVVKDRTLKVFVERCRIHFTPPKNK</sequence>
<accession>A0A8B9H350</accession>
<dbReference type="GO" id="GO:0005758">
    <property type="term" value="C:mitochondrial intermembrane space"/>
    <property type="evidence" value="ECO:0007669"/>
    <property type="project" value="InterPro"/>
</dbReference>
<gene>
    <name evidence="4" type="primary">mix23</name>
</gene>
<protein>
    <recommendedName>
        <fullName evidence="2">Protein MIX23</fullName>
    </recommendedName>
    <alternativeName>
        <fullName evidence="3">Coiled-coil domain-containing protein 58</fullName>
    </alternativeName>
</protein>
<evidence type="ECO:0000256" key="3">
    <source>
        <dbReference type="ARBA" id="ARBA00030733"/>
    </source>
</evidence>
<comment type="similarity">
    <text evidence="1">Belongs to the MIX23 family.</text>
</comment>
<name>A0A8B9H350_ASTMX</name>
<dbReference type="PANTHER" id="PTHR31905:SF2">
    <property type="entry name" value="PROTEIN MIX23"/>
    <property type="match status" value="1"/>
</dbReference>
<dbReference type="OrthoDB" id="5593818at2759"/>
<evidence type="ECO:0000313" key="4">
    <source>
        <dbReference type="Ensembl" id="ENSAMXP00005006137.1"/>
    </source>
</evidence>
<evidence type="ECO:0000256" key="1">
    <source>
        <dbReference type="ARBA" id="ARBA00024204"/>
    </source>
</evidence>
<dbReference type="AlphaFoldDB" id="A0A8B9H350"/>